<proteinExistence type="inferred from homology"/>
<dbReference type="PANTHER" id="PTHR42760:SF115">
    <property type="entry name" value="3-OXOACYL-[ACYL-CARRIER-PROTEIN] REDUCTASE FABG"/>
    <property type="match status" value="1"/>
</dbReference>
<organism evidence="3 4">
    <name type="scientific">Anaerotalea alkaliphila</name>
    <dbReference type="NCBI Taxonomy" id="2662126"/>
    <lineage>
        <taxon>Bacteria</taxon>
        <taxon>Bacillati</taxon>
        <taxon>Bacillota</taxon>
        <taxon>Clostridia</taxon>
        <taxon>Eubacteriales</taxon>
        <taxon>Anaerotalea</taxon>
    </lineage>
</organism>
<evidence type="ECO:0000256" key="2">
    <source>
        <dbReference type="ARBA" id="ARBA00023002"/>
    </source>
</evidence>
<dbReference type="InterPro" id="IPR020904">
    <property type="entry name" value="Sc_DH/Rdtase_CS"/>
</dbReference>
<reference evidence="3 4" key="1">
    <citation type="submission" date="2020-01" db="EMBL/GenBank/DDBJ databases">
        <title>Anaeroalcalibacter tamaniensis gen. nov., sp. nov., moderately halophilic strictly anaerobic fermenter bacterium from mud volcano of Taman peninsula.</title>
        <authorList>
            <person name="Frolova A."/>
            <person name="Merkel A.Y."/>
            <person name="Slobodkin A.I."/>
        </authorList>
    </citation>
    <scope>NUCLEOTIDE SEQUENCE [LARGE SCALE GENOMIC DNA]</scope>
    <source>
        <strain evidence="3 4">F-3ap</strain>
    </source>
</reference>
<name>A0A7X5HV06_9FIRM</name>
<dbReference type="PANTHER" id="PTHR42760">
    <property type="entry name" value="SHORT-CHAIN DEHYDROGENASES/REDUCTASES FAMILY MEMBER"/>
    <property type="match status" value="1"/>
</dbReference>
<keyword evidence="2 3" id="KW-0560">Oxidoreductase</keyword>
<accession>A0A7X5HV06</accession>
<dbReference type="Gene3D" id="3.40.50.720">
    <property type="entry name" value="NAD(P)-binding Rossmann-like Domain"/>
    <property type="match status" value="1"/>
</dbReference>
<gene>
    <name evidence="3" type="ORF">GXN74_05320</name>
</gene>
<dbReference type="PRINTS" id="PR00080">
    <property type="entry name" value="SDRFAMILY"/>
</dbReference>
<dbReference type="Pfam" id="PF13561">
    <property type="entry name" value="adh_short_C2"/>
    <property type="match status" value="1"/>
</dbReference>
<protein>
    <submittedName>
        <fullName evidence="3">Glucose 1-dehydrogenase</fullName>
        <ecNumber evidence="3">1.1.1.47</ecNumber>
    </submittedName>
</protein>
<evidence type="ECO:0000256" key="1">
    <source>
        <dbReference type="ARBA" id="ARBA00006484"/>
    </source>
</evidence>
<sequence>MSIESNLKKLFSLEGKVVMLTGATGGIGSVLAKGLAEAGATMVLCDIDGAGMGQLEEEINGKGGMACSIGLDMRNMDSIRECVRRATDRLGRIDVLINCAGINKREGFLDVEEETYDRIMDINLKGLYFLSQEVAKDMMKRKRGNIINMASHNSVGMLGGVSVYGATKSAVTALTRSMAVEWARYGIRANAIAPGHILTPLTQVTWEHPVRSAYLKERIAMERPGDPEELLGITILLASDASSYMSGTMCHVDGGCLAGGKPWPYDTAY</sequence>
<comment type="similarity">
    <text evidence="1">Belongs to the short-chain dehydrogenases/reductases (SDR) family.</text>
</comment>
<dbReference type="AlphaFoldDB" id="A0A7X5HV06"/>
<dbReference type="EC" id="1.1.1.47" evidence="3"/>
<dbReference type="RefSeq" id="WP_162369895.1">
    <property type="nucleotide sequence ID" value="NZ_JAAEEH010000011.1"/>
</dbReference>
<dbReference type="SUPFAM" id="SSF51735">
    <property type="entry name" value="NAD(P)-binding Rossmann-fold domains"/>
    <property type="match status" value="1"/>
</dbReference>
<dbReference type="InterPro" id="IPR036291">
    <property type="entry name" value="NAD(P)-bd_dom_sf"/>
</dbReference>
<dbReference type="FunFam" id="3.40.50.720:FF:000084">
    <property type="entry name" value="Short-chain dehydrogenase reductase"/>
    <property type="match status" value="1"/>
</dbReference>
<dbReference type="GO" id="GO:0008206">
    <property type="term" value="P:bile acid metabolic process"/>
    <property type="evidence" value="ECO:0007669"/>
    <property type="project" value="UniProtKB-ARBA"/>
</dbReference>
<evidence type="ECO:0000313" key="4">
    <source>
        <dbReference type="Proteomes" id="UP000461585"/>
    </source>
</evidence>
<dbReference type="GO" id="GO:0047936">
    <property type="term" value="F:glucose 1-dehydrogenase [NAD(P)+] activity"/>
    <property type="evidence" value="ECO:0007669"/>
    <property type="project" value="UniProtKB-EC"/>
</dbReference>
<dbReference type="Proteomes" id="UP000461585">
    <property type="component" value="Unassembled WGS sequence"/>
</dbReference>
<dbReference type="EMBL" id="JAAEEH010000011">
    <property type="protein sequence ID" value="NDL67167.1"/>
    <property type="molecule type" value="Genomic_DNA"/>
</dbReference>
<dbReference type="PRINTS" id="PR00081">
    <property type="entry name" value="GDHRDH"/>
</dbReference>
<evidence type="ECO:0000313" key="3">
    <source>
        <dbReference type="EMBL" id="NDL67167.1"/>
    </source>
</evidence>
<comment type="caution">
    <text evidence="3">The sequence shown here is derived from an EMBL/GenBank/DDBJ whole genome shotgun (WGS) entry which is preliminary data.</text>
</comment>
<keyword evidence="4" id="KW-1185">Reference proteome</keyword>
<dbReference type="NCBIfam" id="NF005559">
    <property type="entry name" value="PRK07231.1"/>
    <property type="match status" value="1"/>
</dbReference>
<dbReference type="PROSITE" id="PS00061">
    <property type="entry name" value="ADH_SHORT"/>
    <property type="match status" value="1"/>
</dbReference>
<dbReference type="InterPro" id="IPR002347">
    <property type="entry name" value="SDR_fam"/>
</dbReference>